<feature type="domain" description="MoaB/Mog" evidence="1">
    <location>
        <begin position="4"/>
        <end position="173"/>
    </location>
</feature>
<dbReference type="AlphaFoldDB" id="A0A3B0T3W2"/>
<dbReference type="GO" id="GO:0019159">
    <property type="term" value="F:nicotinamide-nucleotide amidase activity"/>
    <property type="evidence" value="ECO:0007669"/>
    <property type="project" value="UniProtKB-EC"/>
</dbReference>
<evidence type="ECO:0000259" key="1">
    <source>
        <dbReference type="SMART" id="SM00852"/>
    </source>
</evidence>
<dbReference type="Gene3D" id="3.90.950.20">
    <property type="entry name" value="CinA-like"/>
    <property type="match status" value="1"/>
</dbReference>
<dbReference type="NCBIfam" id="TIGR00199">
    <property type="entry name" value="PncC_domain"/>
    <property type="match status" value="1"/>
</dbReference>
<dbReference type="EC" id="3.6.1.13" evidence="2"/>
<dbReference type="SUPFAM" id="SSF142433">
    <property type="entry name" value="CinA-like"/>
    <property type="match status" value="1"/>
</dbReference>
<protein>
    <submittedName>
        <fullName evidence="2">ADP-ribose pyrophosphatase of COG1058 family / Nicotinamide-nucleotide amidase</fullName>
        <ecNumber evidence="2">3.5.1.42</ecNumber>
        <ecNumber evidence="2">3.6.1.13</ecNumber>
    </submittedName>
</protein>
<dbReference type="PIRSF" id="PIRSF006728">
    <property type="entry name" value="CinA"/>
    <property type="match status" value="1"/>
</dbReference>
<dbReference type="Pfam" id="PF18146">
    <property type="entry name" value="CinA_KH"/>
    <property type="match status" value="1"/>
</dbReference>
<dbReference type="PANTHER" id="PTHR13939:SF0">
    <property type="entry name" value="NMN AMIDOHYDROLASE-LIKE PROTEIN YFAY"/>
    <property type="match status" value="1"/>
</dbReference>
<proteinExistence type="inferred from homology"/>
<dbReference type="InterPro" id="IPR041424">
    <property type="entry name" value="CinA_KH"/>
</dbReference>
<dbReference type="SMART" id="SM00852">
    <property type="entry name" value="MoCF_biosynth"/>
    <property type="match status" value="1"/>
</dbReference>
<dbReference type="InterPro" id="IPR008135">
    <property type="entry name" value="Competence-induced_CinA"/>
</dbReference>
<accession>A0A3B0T3W2</accession>
<sequence length="416" mass="45705">MFAEIITIGDEILIGQIVDTNSAFISKELNKIGISVYQITSVQDDREHILQALEDAKGRADIIIVTGGLGPTKDDITKHTFCEYFDDVLIQNDAVLKHVEELFKKFITTAPISDLNRKQALAPSKAEVLHNAYGTAPGMWIKDKGAVFISLPGVPFEMKNLMTDQVIPKIVAEFERPHILHKTVVTYGLGESAIAEKIEDWEDALPSFIKLAYLPNLGKVRLRLTAKGHDKKTIIRAIEDESKKLHTLIGDIIYGIEDDETLEEVVARLLTAKKFTLAIAESCTGGRVAQRITSLSGASAYFKGSVVSYATETKIEVLKVSKELIDTHSVVSAEVAKAMAESVKKLLKTDFAIATTGNAGPSKGDSDADIGTVFIAIASPFGVYAKEFKMGNHRERIVQKTVNKAFELLQKEILKF</sequence>
<dbReference type="InterPro" id="IPR036425">
    <property type="entry name" value="MoaB/Mog-like_dom_sf"/>
</dbReference>
<evidence type="ECO:0000313" key="2">
    <source>
        <dbReference type="EMBL" id="VAW11620.1"/>
    </source>
</evidence>
<dbReference type="PANTHER" id="PTHR13939">
    <property type="entry name" value="NICOTINAMIDE-NUCLEOTIDE AMIDOHYDROLASE PNCC"/>
    <property type="match status" value="1"/>
</dbReference>
<keyword evidence="2" id="KW-0378">Hydrolase</keyword>
<dbReference type="InterPro" id="IPR036653">
    <property type="entry name" value="CinA-like_C"/>
</dbReference>
<dbReference type="CDD" id="cd00885">
    <property type="entry name" value="cinA"/>
    <property type="match status" value="1"/>
</dbReference>
<dbReference type="NCBIfam" id="TIGR00200">
    <property type="entry name" value="cinA_nterm"/>
    <property type="match status" value="1"/>
</dbReference>
<dbReference type="InterPro" id="IPR050101">
    <property type="entry name" value="CinA"/>
</dbReference>
<dbReference type="Pfam" id="PF00994">
    <property type="entry name" value="MoCF_biosynth"/>
    <property type="match status" value="1"/>
</dbReference>
<dbReference type="GO" id="GO:0047631">
    <property type="term" value="F:ADP-ribose diphosphatase activity"/>
    <property type="evidence" value="ECO:0007669"/>
    <property type="project" value="UniProtKB-EC"/>
</dbReference>
<dbReference type="SUPFAM" id="SSF53218">
    <property type="entry name" value="Molybdenum cofactor biosynthesis proteins"/>
    <property type="match status" value="1"/>
</dbReference>
<dbReference type="EMBL" id="UOEL01000067">
    <property type="protein sequence ID" value="VAW11620.1"/>
    <property type="molecule type" value="Genomic_DNA"/>
</dbReference>
<dbReference type="Pfam" id="PF02464">
    <property type="entry name" value="CinA"/>
    <property type="match status" value="1"/>
</dbReference>
<name>A0A3B0T3W2_9ZZZZ</name>
<dbReference type="InterPro" id="IPR001453">
    <property type="entry name" value="MoaB/Mog_dom"/>
</dbReference>
<dbReference type="HAMAP" id="MF_00226_B">
    <property type="entry name" value="CinA_B"/>
    <property type="match status" value="1"/>
</dbReference>
<dbReference type="NCBIfam" id="NF001813">
    <property type="entry name" value="PRK00549.1"/>
    <property type="match status" value="1"/>
</dbReference>
<organism evidence="2">
    <name type="scientific">hydrothermal vent metagenome</name>
    <dbReference type="NCBI Taxonomy" id="652676"/>
    <lineage>
        <taxon>unclassified sequences</taxon>
        <taxon>metagenomes</taxon>
        <taxon>ecological metagenomes</taxon>
    </lineage>
</organism>
<dbReference type="Gene3D" id="3.30.70.2860">
    <property type="match status" value="1"/>
</dbReference>
<dbReference type="NCBIfam" id="TIGR00177">
    <property type="entry name" value="molyb_syn"/>
    <property type="match status" value="1"/>
</dbReference>
<dbReference type="EC" id="3.5.1.42" evidence="2"/>
<reference evidence="2" key="1">
    <citation type="submission" date="2018-06" db="EMBL/GenBank/DDBJ databases">
        <authorList>
            <person name="Zhirakovskaya E."/>
        </authorList>
    </citation>
    <scope>NUCLEOTIDE SEQUENCE</scope>
</reference>
<dbReference type="Gene3D" id="3.40.980.10">
    <property type="entry name" value="MoaB/Mog-like domain"/>
    <property type="match status" value="1"/>
</dbReference>
<gene>
    <name evidence="2" type="ORF">MNBD_BACTEROID03-488</name>
</gene>
<dbReference type="InterPro" id="IPR008136">
    <property type="entry name" value="CinA_C"/>
</dbReference>